<protein>
    <recommendedName>
        <fullName evidence="8">Partial AB-hydrolase lipase domain-containing protein</fullName>
    </recommendedName>
</protein>
<feature type="signal peptide" evidence="7">
    <location>
        <begin position="1"/>
        <end position="38"/>
    </location>
</feature>
<dbReference type="Pfam" id="PF04083">
    <property type="entry name" value="Abhydro_lipase"/>
    <property type="match status" value="1"/>
</dbReference>
<evidence type="ECO:0000256" key="7">
    <source>
        <dbReference type="SAM" id="SignalP"/>
    </source>
</evidence>
<dbReference type="InterPro" id="IPR029058">
    <property type="entry name" value="AB_hydrolase_fold"/>
</dbReference>
<dbReference type="GO" id="GO:0016787">
    <property type="term" value="F:hydrolase activity"/>
    <property type="evidence" value="ECO:0007669"/>
    <property type="project" value="UniProtKB-KW"/>
</dbReference>
<keyword evidence="5" id="KW-0443">Lipid metabolism</keyword>
<evidence type="ECO:0000313" key="10">
    <source>
        <dbReference type="Proteomes" id="UP001160148"/>
    </source>
</evidence>
<comment type="caution">
    <text evidence="9">The sequence shown here is derived from an EMBL/GenBank/DDBJ whole genome shotgun (WGS) entry which is preliminary data.</text>
</comment>
<evidence type="ECO:0000256" key="2">
    <source>
        <dbReference type="ARBA" id="ARBA00022729"/>
    </source>
</evidence>
<dbReference type="InterPro" id="IPR006693">
    <property type="entry name" value="AB_hydrolase_lipase"/>
</dbReference>
<dbReference type="EMBL" id="CARXXK010000004">
    <property type="protein sequence ID" value="CAI6366290.1"/>
    <property type="molecule type" value="Genomic_DNA"/>
</dbReference>
<keyword evidence="6" id="KW-0325">Glycoprotein</keyword>
<accession>A0AAV0XCY6</accession>
<name>A0AAV0XCY6_9HEMI</name>
<dbReference type="Gene3D" id="3.40.50.1820">
    <property type="entry name" value="alpha/beta hydrolase"/>
    <property type="match status" value="1"/>
</dbReference>
<sequence>MKTLNCPPSNRFFRSSSLFRHIIFFVGLLSSPTTIVTSQTTDNTTETWSYPWKGWDMYENVSMSTVDIIKKNGYAAEIHHVITEDGYILELHRIPSSKIGQKPTRNHPVFFHHAFLSNSAGWVLSGANTSLSMQLADEGYDVWLANSRGNTYSRKHVSLNYKQKSYWNFSLHEIGAYDLPAAFDYILMKTNSSQLHYIGYSMGTTVFFIMASSRPEYQSKIRSQISLAPVAYFTHLRSPIRHVAPYARMMNIAYQRMTNGMVLPQTRMKKIFASTVCAGKMTQKLICQRGFMFFICGSDPKYFNTKLIPLIMGHFPSGTSSMVPEHFAQIKLKDAFGRYDYGPVTNMERYNSTEPPKYDLTSIQVPITLMYGKNDLVADVEDVMKLKSQLPRLMDAVMIDNPYFNHLDFMWSIEVNERVNDPVKETLRKTDNMDWEYSGPNLSQSKDIFNVSGNVSDGYIGASGNVNINGSGHFSISGSGHFNISDRDENLNTSDSGNVNISDSGHFSISDRGEHLNTSDSGNLNISGSGHFNISDSAGDVGGSGGSTGNISGSVSPSDLDYFAKNLGKIIADAMPKPMDREGDAAEFERERILQETLLADSIDFVRSVQKKYGSKLVWQESSTRASGDRWRIEQVVTSPNDAV</sequence>
<dbReference type="Proteomes" id="UP001160148">
    <property type="component" value="Unassembled WGS sequence"/>
</dbReference>
<evidence type="ECO:0000256" key="4">
    <source>
        <dbReference type="ARBA" id="ARBA00022963"/>
    </source>
</evidence>
<dbReference type="FunFam" id="3.40.50.1820:FF:000057">
    <property type="entry name" value="Lipase"/>
    <property type="match status" value="1"/>
</dbReference>
<evidence type="ECO:0000259" key="8">
    <source>
        <dbReference type="Pfam" id="PF04083"/>
    </source>
</evidence>
<keyword evidence="10" id="KW-1185">Reference proteome</keyword>
<evidence type="ECO:0000256" key="6">
    <source>
        <dbReference type="ARBA" id="ARBA00023180"/>
    </source>
</evidence>
<dbReference type="SUPFAM" id="SSF53474">
    <property type="entry name" value="alpha/beta-Hydrolases"/>
    <property type="match status" value="1"/>
</dbReference>
<dbReference type="AlphaFoldDB" id="A0AAV0XCY6"/>
<organism evidence="9 10">
    <name type="scientific">Macrosiphum euphorbiae</name>
    <name type="common">potato aphid</name>
    <dbReference type="NCBI Taxonomy" id="13131"/>
    <lineage>
        <taxon>Eukaryota</taxon>
        <taxon>Metazoa</taxon>
        <taxon>Ecdysozoa</taxon>
        <taxon>Arthropoda</taxon>
        <taxon>Hexapoda</taxon>
        <taxon>Insecta</taxon>
        <taxon>Pterygota</taxon>
        <taxon>Neoptera</taxon>
        <taxon>Paraneoptera</taxon>
        <taxon>Hemiptera</taxon>
        <taxon>Sternorrhyncha</taxon>
        <taxon>Aphidomorpha</taxon>
        <taxon>Aphidoidea</taxon>
        <taxon>Aphididae</taxon>
        <taxon>Macrosiphini</taxon>
        <taxon>Macrosiphum</taxon>
    </lineage>
</organism>
<reference evidence="9 10" key="1">
    <citation type="submission" date="2023-01" db="EMBL/GenBank/DDBJ databases">
        <authorList>
            <person name="Whitehead M."/>
        </authorList>
    </citation>
    <scope>NUCLEOTIDE SEQUENCE [LARGE SCALE GENOMIC DNA]</scope>
</reference>
<keyword evidence="3" id="KW-0378">Hydrolase</keyword>
<comment type="similarity">
    <text evidence="1">Belongs to the AB hydrolase superfamily. Lipase family.</text>
</comment>
<evidence type="ECO:0000313" key="9">
    <source>
        <dbReference type="EMBL" id="CAI6366290.1"/>
    </source>
</evidence>
<dbReference type="GO" id="GO:0016042">
    <property type="term" value="P:lipid catabolic process"/>
    <property type="evidence" value="ECO:0007669"/>
    <property type="project" value="UniProtKB-KW"/>
</dbReference>
<keyword evidence="2 7" id="KW-0732">Signal</keyword>
<evidence type="ECO:0000256" key="5">
    <source>
        <dbReference type="ARBA" id="ARBA00023098"/>
    </source>
</evidence>
<proteinExistence type="inferred from homology"/>
<feature type="chain" id="PRO_5043482917" description="Partial AB-hydrolase lipase domain-containing protein" evidence="7">
    <location>
        <begin position="39"/>
        <end position="644"/>
    </location>
</feature>
<evidence type="ECO:0000256" key="1">
    <source>
        <dbReference type="ARBA" id="ARBA00010701"/>
    </source>
</evidence>
<gene>
    <name evidence="9" type="ORF">MEUPH1_LOCUS20892</name>
</gene>
<feature type="domain" description="Partial AB-hydrolase lipase" evidence="8">
    <location>
        <begin position="66"/>
        <end position="125"/>
    </location>
</feature>
<evidence type="ECO:0000256" key="3">
    <source>
        <dbReference type="ARBA" id="ARBA00022801"/>
    </source>
</evidence>
<keyword evidence="4" id="KW-0442">Lipid degradation</keyword>
<dbReference type="PANTHER" id="PTHR11005">
    <property type="entry name" value="LYSOSOMAL ACID LIPASE-RELATED"/>
    <property type="match status" value="1"/>
</dbReference>